<dbReference type="GO" id="GO:0044718">
    <property type="term" value="P:siderophore transmembrane transport"/>
    <property type="evidence" value="ECO:0007669"/>
    <property type="project" value="TreeGrafter"/>
</dbReference>
<dbReference type="RefSeq" id="WP_130308573.1">
    <property type="nucleotide sequence ID" value="NZ_SHKN01000006.1"/>
</dbReference>
<dbReference type="OrthoDB" id="1111684at2"/>
<dbReference type="SUPFAM" id="SSF56935">
    <property type="entry name" value="Porins"/>
    <property type="match status" value="1"/>
</dbReference>
<dbReference type="InterPro" id="IPR039426">
    <property type="entry name" value="TonB-dep_rcpt-like"/>
</dbReference>
<accession>A0A4Q7V451</accession>
<dbReference type="GO" id="GO:0009279">
    <property type="term" value="C:cell outer membrane"/>
    <property type="evidence" value="ECO:0007669"/>
    <property type="project" value="TreeGrafter"/>
</dbReference>
<evidence type="ECO:0000259" key="2">
    <source>
        <dbReference type="Pfam" id="PF07715"/>
    </source>
</evidence>
<comment type="caution">
    <text evidence="3">The sequence shown here is derived from an EMBL/GenBank/DDBJ whole genome shotgun (WGS) entry which is preliminary data.</text>
</comment>
<keyword evidence="3" id="KW-0675">Receptor</keyword>
<dbReference type="PANTHER" id="PTHR30069">
    <property type="entry name" value="TONB-DEPENDENT OUTER MEMBRANE RECEPTOR"/>
    <property type="match status" value="1"/>
</dbReference>
<evidence type="ECO:0000313" key="4">
    <source>
        <dbReference type="Proteomes" id="UP000293562"/>
    </source>
</evidence>
<proteinExistence type="predicted"/>
<dbReference type="PANTHER" id="PTHR30069:SF29">
    <property type="entry name" value="HEMOGLOBIN AND HEMOGLOBIN-HAPTOGLOBIN-BINDING PROTEIN 1-RELATED"/>
    <property type="match status" value="1"/>
</dbReference>
<dbReference type="InterPro" id="IPR037066">
    <property type="entry name" value="Plug_dom_sf"/>
</dbReference>
<evidence type="ECO:0000313" key="3">
    <source>
        <dbReference type="EMBL" id="RZT91221.1"/>
    </source>
</evidence>
<dbReference type="EMBL" id="SHKN01000006">
    <property type="protein sequence ID" value="RZT91221.1"/>
    <property type="molecule type" value="Genomic_DNA"/>
</dbReference>
<keyword evidence="1" id="KW-0732">Signal</keyword>
<dbReference type="Proteomes" id="UP000293562">
    <property type="component" value="Unassembled WGS sequence"/>
</dbReference>
<dbReference type="GO" id="GO:0015344">
    <property type="term" value="F:siderophore uptake transmembrane transporter activity"/>
    <property type="evidence" value="ECO:0007669"/>
    <property type="project" value="TreeGrafter"/>
</dbReference>
<dbReference type="AlphaFoldDB" id="A0A4Q7V451"/>
<organism evidence="3 4">
    <name type="scientific">Ancylomarina subtilis</name>
    <dbReference type="NCBI Taxonomy" id="1639035"/>
    <lineage>
        <taxon>Bacteria</taxon>
        <taxon>Pseudomonadati</taxon>
        <taxon>Bacteroidota</taxon>
        <taxon>Bacteroidia</taxon>
        <taxon>Marinilabiliales</taxon>
        <taxon>Marinifilaceae</taxon>
        <taxon>Ancylomarina</taxon>
    </lineage>
</organism>
<name>A0A4Q7V451_9BACT</name>
<protein>
    <submittedName>
        <fullName evidence="3">Outer membrane receptor protein involved in Fe transport</fullName>
    </submittedName>
</protein>
<keyword evidence="4" id="KW-1185">Reference proteome</keyword>
<feature type="domain" description="TonB-dependent receptor plug" evidence="2">
    <location>
        <begin position="217"/>
        <end position="298"/>
    </location>
</feature>
<reference evidence="3 4" key="1">
    <citation type="submission" date="2019-02" db="EMBL/GenBank/DDBJ databases">
        <title>Genomic Encyclopedia of Type Strains, Phase IV (KMG-IV): sequencing the most valuable type-strain genomes for metagenomic binning, comparative biology and taxonomic classification.</title>
        <authorList>
            <person name="Goeker M."/>
        </authorList>
    </citation>
    <scope>NUCLEOTIDE SEQUENCE [LARGE SCALE GENOMIC DNA]</scope>
    <source>
        <strain evidence="3 4">DSM 28825</strain>
    </source>
</reference>
<dbReference type="Pfam" id="PF07715">
    <property type="entry name" value="Plug"/>
    <property type="match status" value="1"/>
</dbReference>
<dbReference type="Gene3D" id="2.170.130.10">
    <property type="entry name" value="TonB-dependent receptor, plug domain"/>
    <property type="match status" value="1"/>
</dbReference>
<dbReference type="InterPro" id="IPR012910">
    <property type="entry name" value="Plug_dom"/>
</dbReference>
<gene>
    <name evidence="3" type="ORF">EV201_3227</name>
</gene>
<evidence type="ECO:0000256" key="1">
    <source>
        <dbReference type="ARBA" id="ARBA00022729"/>
    </source>
</evidence>
<sequence>MRLKIVILLSFVFAIGLSSYSQEIKVQAKQEGLNQVLIDLRDRYAVQFSFDDELLSKFIITTSQTFPKVEDAIKFLLKNTSLAYQYTDGIFLIYADTRKKKYYLKGHLYDIETNESLPYSHLSINDIPQVSDMSGGFSFTSDENENLHLQASHLGYFILDTVLNTNQSHKLFLQPAQTDLAEILVSDKMVQNFIKIGNEAGKISLNHKIVNFLPGNGDNSVFELLRMQPGIAASNEQSDRVIIWGSYDGETQVLFDKITLWGLKNSYQDIGDINPLMVKHIEVEKGGYDARYDGRVGGFVNITGKDGSKIKPAFNLILSNVTANASFELPLSKKSSLIAAYRQTYYNLYENESVEPLGLNSQNNSRGATNFSLVPDYQFRDMNLKYSYSGAKGNSFQVSLLRGTNEYDYSFNEGQYNHIKKSKNEDSEQFGASILYNMQWHKGGRSELFLTSSGLTSSYNNLVEVSRLRNQVTEIRRKDDRNTNIVEYKAGLRHDFNLSKKILVQTGMTYLYNKIEYSEDSLDVSTMNYDSNFGRLSGFFQNKIFLNKDLTAKIGVNLSYPTLINQLYVDPRLSLSYKLSETVSVNSAWGIYRQFMSRSIILDDEGNRREFWVGADNETIPVLNSQHWVFGSSYHQDDFTMSLEAYHKYTKGHTRYFRNRRIEGITIGRSQTYGLDLYLKKTIDKHAFWLAYTLGRTEEKFEYGKVQTYQRALHDQTHELKFAGLVNIGRFYCSANYIWGSGFPSYDELQNTIVSEQDYSRLDASIIYKMKPQRFKTEFGVMFLNVFDRENLNYFDSEQVKIGQETILSINEKTTPFSVRLFLRLGF</sequence>